<dbReference type="InterPro" id="IPR008160">
    <property type="entry name" value="Collagen"/>
</dbReference>
<accession>A0ABD1KES9</accession>
<keyword evidence="3" id="KW-0812">Transmembrane</keyword>
<dbReference type="Gene3D" id="3.10.100.10">
    <property type="entry name" value="Mannose-Binding Protein A, subunit A"/>
    <property type="match status" value="1"/>
</dbReference>
<dbReference type="InterPro" id="IPR050111">
    <property type="entry name" value="C-type_lectin/snaclec_domain"/>
</dbReference>
<dbReference type="Pfam" id="PF26004">
    <property type="entry name" value="COLEC12"/>
    <property type="match status" value="1"/>
</dbReference>
<dbReference type="SMART" id="SM00034">
    <property type="entry name" value="CLECT"/>
    <property type="match status" value="1"/>
</dbReference>
<keyword evidence="9" id="KW-1133">Transmembrane helix</keyword>
<sequence length="632" mass="68148">MTFKSEIQMLQRQVNDIALRATTNQAALDELREVGEDVHNGHITLRGLLDSNVNTIRSVNSTLTMYSALINGLKADTERLHTGLQVQTTEQSRVTVTINALNLTQAQQRNLIGILQRSVEDTSQAVQKLKNDYQGLQQTARQTRADADWLREKVQNLQALAANNSALVRSNSEALDDMGSQLNSLSEQVQNASSVTEGHDQSLRELMDRQRDHDNITSAKFDRLETRLDSHESDMDRVTGNVSFTTQLLRAISTDLNGLRSCTEMVTRHSDLLLGLNSSLAEARADGAELRAQQDDLAARLDKEVSSLSLVMEEMKLVDTKHSQLITNFTILQGPPGPRGPRGDKGPQGPVGKQGPKGDPGDKGITGPSGVKGERGPPGLPGVPGLKGSAGSRGSPGPKGSRGSGGRAGPPGEKGEPGSPGLPGRDGQPGPQGAQGPQGPRGPAGAEGAEGPRGPVGPIGPPGPPGLPGLPGLPVVPVGPVGPVGPQQVKAPEPTQVPGCPLQWRNFRDKCYYFSSAAERLNFDETRTLCANKTSTMLIINDNAEQQWIRKQIVGKGYFWLGLTDSEHENDWRWVDGSELTFKKWKPGQPDNWNHGHEEGEDCAGLIHEANWNDFFCTDKIGFICEKDIEGR</sequence>
<evidence type="ECO:0000256" key="2">
    <source>
        <dbReference type="ARBA" id="ARBA00017460"/>
    </source>
</evidence>
<feature type="coiled-coil region" evidence="15">
    <location>
        <begin position="119"/>
        <end position="160"/>
    </location>
</feature>
<reference evidence="18 19" key="1">
    <citation type="submission" date="2024-09" db="EMBL/GenBank/DDBJ databases">
        <title>A chromosome-level genome assembly of Gray's grenadier anchovy, Coilia grayii.</title>
        <authorList>
            <person name="Fu Z."/>
        </authorList>
    </citation>
    <scope>NUCLEOTIDE SEQUENCE [LARGE SCALE GENOMIC DNA]</scope>
    <source>
        <strain evidence="18">G4</strain>
        <tissue evidence="18">Muscle</tissue>
    </source>
</reference>
<evidence type="ECO:0000256" key="8">
    <source>
        <dbReference type="ARBA" id="ARBA00022968"/>
    </source>
</evidence>
<evidence type="ECO:0000259" key="17">
    <source>
        <dbReference type="PROSITE" id="PS50041"/>
    </source>
</evidence>
<evidence type="ECO:0000313" key="18">
    <source>
        <dbReference type="EMBL" id="KAL2097647.1"/>
    </source>
</evidence>
<keyword evidence="6" id="KW-0677">Repeat</keyword>
<dbReference type="InterPro" id="IPR058762">
    <property type="entry name" value="COLEC12_dom"/>
</dbReference>
<evidence type="ECO:0000256" key="10">
    <source>
        <dbReference type="ARBA" id="ARBA00023054"/>
    </source>
</evidence>
<dbReference type="PROSITE" id="PS00615">
    <property type="entry name" value="C_TYPE_LECTIN_1"/>
    <property type="match status" value="1"/>
</dbReference>
<dbReference type="InterPro" id="IPR033989">
    <property type="entry name" value="CD209-like_CTLD"/>
</dbReference>
<dbReference type="InterPro" id="IPR016187">
    <property type="entry name" value="CTDL_fold"/>
</dbReference>
<evidence type="ECO:0000256" key="1">
    <source>
        <dbReference type="ARBA" id="ARBA00004606"/>
    </source>
</evidence>
<evidence type="ECO:0000313" key="19">
    <source>
        <dbReference type="Proteomes" id="UP001591681"/>
    </source>
</evidence>
<feature type="compositionally biased region" description="Gly residues" evidence="16">
    <location>
        <begin position="400"/>
        <end position="409"/>
    </location>
</feature>
<evidence type="ECO:0000256" key="15">
    <source>
        <dbReference type="SAM" id="Coils"/>
    </source>
</evidence>
<proteinExistence type="predicted"/>
<keyword evidence="14" id="KW-0675">Receptor</keyword>
<dbReference type="PANTHER" id="PTHR22803">
    <property type="entry name" value="MANNOSE, PHOSPHOLIPASE, LECTIN RECEPTOR RELATED"/>
    <property type="match status" value="1"/>
</dbReference>
<comment type="caution">
    <text evidence="18">The sequence shown here is derived from an EMBL/GenBank/DDBJ whole genome shotgun (WGS) entry which is preliminary data.</text>
</comment>
<feature type="region of interest" description="Disordered" evidence="16">
    <location>
        <begin position="330"/>
        <end position="474"/>
    </location>
</feature>
<evidence type="ECO:0000256" key="12">
    <source>
        <dbReference type="ARBA" id="ARBA00023136"/>
    </source>
</evidence>
<keyword evidence="19" id="KW-1185">Reference proteome</keyword>
<feature type="compositionally biased region" description="Low complexity" evidence="16">
    <location>
        <begin position="417"/>
        <end position="453"/>
    </location>
</feature>
<comment type="subcellular location">
    <subcellularLocation>
        <location evidence="1">Membrane</location>
        <topology evidence="1">Single-pass type II membrane protein</topology>
    </subcellularLocation>
</comment>
<evidence type="ECO:0000256" key="5">
    <source>
        <dbReference type="ARBA" id="ARBA00022734"/>
    </source>
</evidence>
<evidence type="ECO:0000256" key="7">
    <source>
        <dbReference type="ARBA" id="ARBA00022837"/>
    </source>
</evidence>
<protein>
    <recommendedName>
        <fullName evidence="2">Collectin-12</fullName>
    </recommendedName>
</protein>
<dbReference type="GO" id="GO:0030246">
    <property type="term" value="F:carbohydrate binding"/>
    <property type="evidence" value="ECO:0007669"/>
    <property type="project" value="UniProtKB-KW"/>
</dbReference>
<keyword evidence="5" id="KW-0430">Lectin</keyword>
<dbReference type="InterPro" id="IPR018378">
    <property type="entry name" value="C-type_lectin_CS"/>
</dbReference>
<feature type="compositionally biased region" description="Pro residues" evidence="16">
    <location>
        <begin position="458"/>
        <end position="468"/>
    </location>
</feature>
<dbReference type="SUPFAM" id="SSF56436">
    <property type="entry name" value="C-type lectin-like"/>
    <property type="match status" value="1"/>
</dbReference>
<evidence type="ECO:0000256" key="11">
    <source>
        <dbReference type="ARBA" id="ARBA00023119"/>
    </source>
</evidence>
<dbReference type="InterPro" id="IPR001304">
    <property type="entry name" value="C-type_lectin-like"/>
</dbReference>
<name>A0ABD1KES9_9TELE</name>
<gene>
    <name evidence="18" type="ORF">ACEWY4_006854</name>
</gene>
<dbReference type="CDD" id="cd03590">
    <property type="entry name" value="CLECT_DC-SIGN_like"/>
    <property type="match status" value="1"/>
</dbReference>
<keyword evidence="8" id="KW-0735">Signal-anchor</keyword>
<dbReference type="PROSITE" id="PS50041">
    <property type="entry name" value="C_TYPE_LECTIN_2"/>
    <property type="match status" value="1"/>
</dbReference>
<dbReference type="Proteomes" id="UP001591681">
    <property type="component" value="Unassembled WGS sequence"/>
</dbReference>
<organism evidence="18 19">
    <name type="scientific">Coilia grayii</name>
    <name type="common">Gray's grenadier anchovy</name>
    <dbReference type="NCBI Taxonomy" id="363190"/>
    <lineage>
        <taxon>Eukaryota</taxon>
        <taxon>Metazoa</taxon>
        <taxon>Chordata</taxon>
        <taxon>Craniata</taxon>
        <taxon>Vertebrata</taxon>
        <taxon>Euteleostomi</taxon>
        <taxon>Actinopterygii</taxon>
        <taxon>Neopterygii</taxon>
        <taxon>Teleostei</taxon>
        <taxon>Clupei</taxon>
        <taxon>Clupeiformes</taxon>
        <taxon>Clupeoidei</taxon>
        <taxon>Engraulidae</taxon>
        <taxon>Coilinae</taxon>
        <taxon>Coilia</taxon>
    </lineage>
</organism>
<evidence type="ECO:0000256" key="9">
    <source>
        <dbReference type="ARBA" id="ARBA00022989"/>
    </source>
</evidence>
<keyword evidence="4" id="KW-0479">Metal-binding</keyword>
<keyword evidence="11" id="KW-0176">Collagen</keyword>
<keyword evidence="13" id="KW-1015">Disulfide bond</keyword>
<feature type="compositionally biased region" description="Low complexity" evidence="16">
    <location>
        <begin position="383"/>
        <end position="399"/>
    </location>
</feature>
<dbReference type="Pfam" id="PF01391">
    <property type="entry name" value="Collagen"/>
    <property type="match status" value="2"/>
</dbReference>
<dbReference type="GO" id="GO:0005581">
    <property type="term" value="C:collagen trimer"/>
    <property type="evidence" value="ECO:0007669"/>
    <property type="project" value="UniProtKB-KW"/>
</dbReference>
<evidence type="ECO:0000256" key="3">
    <source>
        <dbReference type="ARBA" id="ARBA00022692"/>
    </source>
</evidence>
<evidence type="ECO:0000256" key="13">
    <source>
        <dbReference type="ARBA" id="ARBA00023157"/>
    </source>
</evidence>
<dbReference type="Pfam" id="PF00059">
    <property type="entry name" value="Lectin_C"/>
    <property type="match status" value="1"/>
</dbReference>
<dbReference type="InterPro" id="IPR016186">
    <property type="entry name" value="C-type_lectin-like/link_sf"/>
</dbReference>
<evidence type="ECO:0000256" key="4">
    <source>
        <dbReference type="ARBA" id="ARBA00022723"/>
    </source>
</evidence>
<dbReference type="EMBL" id="JBHFQA010000006">
    <property type="protein sequence ID" value="KAL2097647.1"/>
    <property type="molecule type" value="Genomic_DNA"/>
</dbReference>
<evidence type="ECO:0000256" key="16">
    <source>
        <dbReference type="SAM" id="MobiDB-lite"/>
    </source>
</evidence>
<evidence type="ECO:0000256" key="14">
    <source>
        <dbReference type="ARBA" id="ARBA00023170"/>
    </source>
</evidence>
<keyword evidence="12" id="KW-0472">Membrane</keyword>
<keyword evidence="7" id="KW-0106">Calcium</keyword>
<keyword evidence="10 15" id="KW-0175">Coiled coil</keyword>
<evidence type="ECO:0000256" key="6">
    <source>
        <dbReference type="ARBA" id="ARBA00022737"/>
    </source>
</evidence>
<feature type="domain" description="C-type lectin" evidence="17">
    <location>
        <begin position="507"/>
        <end position="626"/>
    </location>
</feature>
<dbReference type="AlphaFoldDB" id="A0ABD1KES9"/>